<feature type="chain" id="PRO_5003679005" description="Transmembrane protein" evidence="1">
    <location>
        <begin position="19"/>
        <end position="54"/>
    </location>
</feature>
<organism evidence="2">
    <name type="scientific">Medicago truncatula</name>
    <name type="common">Barrel medic</name>
    <name type="synonym">Medicago tribuloides</name>
    <dbReference type="NCBI Taxonomy" id="3880"/>
    <lineage>
        <taxon>Eukaryota</taxon>
        <taxon>Viridiplantae</taxon>
        <taxon>Streptophyta</taxon>
        <taxon>Embryophyta</taxon>
        <taxon>Tracheophyta</taxon>
        <taxon>Spermatophyta</taxon>
        <taxon>Magnoliopsida</taxon>
        <taxon>eudicotyledons</taxon>
        <taxon>Gunneridae</taxon>
        <taxon>Pentapetalae</taxon>
        <taxon>rosids</taxon>
        <taxon>fabids</taxon>
        <taxon>Fabales</taxon>
        <taxon>Fabaceae</taxon>
        <taxon>Papilionoideae</taxon>
        <taxon>50 kb inversion clade</taxon>
        <taxon>NPAAA clade</taxon>
        <taxon>Hologalegina</taxon>
        <taxon>IRL clade</taxon>
        <taxon>Trifolieae</taxon>
        <taxon>Medicago</taxon>
    </lineage>
</organism>
<protein>
    <recommendedName>
        <fullName evidence="3">Transmembrane protein</fullName>
    </recommendedName>
</protein>
<proteinExistence type="evidence at transcript level"/>
<evidence type="ECO:0000313" key="2">
    <source>
        <dbReference type="EMBL" id="AFK35336.1"/>
    </source>
</evidence>
<name>I3S4Z4_MEDTR</name>
<evidence type="ECO:0008006" key="3">
    <source>
        <dbReference type="Google" id="ProtNLM"/>
    </source>
</evidence>
<dbReference type="AlphaFoldDB" id="I3S4Z4"/>
<evidence type="ECO:0000256" key="1">
    <source>
        <dbReference type="SAM" id="SignalP"/>
    </source>
</evidence>
<keyword evidence="1" id="KW-0732">Signal</keyword>
<feature type="signal peptide" evidence="1">
    <location>
        <begin position="1"/>
        <end position="18"/>
    </location>
</feature>
<accession>I3S4Z4</accession>
<reference evidence="2" key="1">
    <citation type="submission" date="2012-05" db="EMBL/GenBank/DDBJ databases">
        <authorList>
            <person name="Krishnakumar V."/>
            <person name="Cheung F."/>
            <person name="Xiao Y."/>
            <person name="Chan A."/>
            <person name="Moskal W.A."/>
            <person name="Town C.D."/>
        </authorList>
    </citation>
    <scope>NUCLEOTIDE SEQUENCE</scope>
</reference>
<sequence>MLILFLRWILVICGGAWWRGAREDLLSRCFFRWGRGFIWHIYQLPVVVSTQWRR</sequence>
<dbReference type="EMBL" id="BT135541">
    <property type="protein sequence ID" value="AFK35336.1"/>
    <property type="molecule type" value="mRNA"/>
</dbReference>